<dbReference type="Pfam" id="PF12796">
    <property type="entry name" value="Ank_2"/>
    <property type="match status" value="2"/>
</dbReference>
<evidence type="ECO:0000256" key="1">
    <source>
        <dbReference type="ARBA" id="ARBA00022737"/>
    </source>
</evidence>
<proteinExistence type="predicted"/>
<evidence type="ECO:0000313" key="5">
    <source>
        <dbReference type="EMBL" id="CAJ2504449.1"/>
    </source>
</evidence>
<dbReference type="Proteomes" id="UP001295740">
    <property type="component" value="Unassembled WGS sequence"/>
</dbReference>
<dbReference type="Gene3D" id="1.25.40.20">
    <property type="entry name" value="Ankyrin repeat-containing domain"/>
    <property type="match status" value="1"/>
</dbReference>
<comment type="caution">
    <text evidence="5">The sequence shown here is derived from an EMBL/GenBank/DDBJ whole genome shotgun (WGS) entry which is preliminary data.</text>
</comment>
<feature type="region of interest" description="Disordered" evidence="4">
    <location>
        <begin position="132"/>
        <end position="155"/>
    </location>
</feature>
<feature type="repeat" description="ANK" evidence="3">
    <location>
        <begin position="73"/>
        <end position="105"/>
    </location>
</feature>
<evidence type="ECO:0000256" key="2">
    <source>
        <dbReference type="ARBA" id="ARBA00023043"/>
    </source>
</evidence>
<dbReference type="PANTHER" id="PTHR24171">
    <property type="entry name" value="ANKYRIN REPEAT DOMAIN-CONTAINING PROTEIN 39-RELATED"/>
    <property type="match status" value="1"/>
</dbReference>
<organism evidence="5 6">
    <name type="scientific">Anthostomella pinea</name>
    <dbReference type="NCBI Taxonomy" id="933095"/>
    <lineage>
        <taxon>Eukaryota</taxon>
        <taxon>Fungi</taxon>
        <taxon>Dikarya</taxon>
        <taxon>Ascomycota</taxon>
        <taxon>Pezizomycotina</taxon>
        <taxon>Sordariomycetes</taxon>
        <taxon>Xylariomycetidae</taxon>
        <taxon>Xylariales</taxon>
        <taxon>Xylariaceae</taxon>
        <taxon>Anthostomella</taxon>
    </lineage>
</organism>
<reference evidence="5" key="1">
    <citation type="submission" date="2023-10" db="EMBL/GenBank/DDBJ databases">
        <authorList>
            <person name="Hackl T."/>
        </authorList>
    </citation>
    <scope>NUCLEOTIDE SEQUENCE</scope>
</reference>
<keyword evidence="2 3" id="KW-0040">ANK repeat</keyword>
<evidence type="ECO:0000313" key="6">
    <source>
        <dbReference type="Proteomes" id="UP001295740"/>
    </source>
</evidence>
<dbReference type="EMBL" id="CAUWAG010000006">
    <property type="protein sequence ID" value="CAJ2504449.1"/>
    <property type="molecule type" value="Genomic_DNA"/>
</dbReference>
<protein>
    <submittedName>
        <fullName evidence="5">Uu.00g118430.m01.CDS01</fullName>
    </submittedName>
</protein>
<dbReference type="SUPFAM" id="SSF48403">
    <property type="entry name" value="Ankyrin repeat"/>
    <property type="match status" value="1"/>
</dbReference>
<keyword evidence="6" id="KW-1185">Reference proteome</keyword>
<dbReference type="PROSITE" id="PS50088">
    <property type="entry name" value="ANK_REPEAT"/>
    <property type="match status" value="2"/>
</dbReference>
<gene>
    <name evidence="5" type="ORF">KHLLAP_LOCUS4917</name>
</gene>
<dbReference type="InterPro" id="IPR002110">
    <property type="entry name" value="Ankyrin_rpt"/>
</dbReference>
<accession>A0AAI8VHG0</accession>
<dbReference type="PRINTS" id="PR01415">
    <property type="entry name" value="ANKYRIN"/>
</dbReference>
<feature type="repeat" description="ANK" evidence="3">
    <location>
        <begin position="107"/>
        <end position="131"/>
    </location>
</feature>
<dbReference type="PROSITE" id="PS50297">
    <property type="entry name" value="ANK_REP_REGION"/>
    <property type="match status" value="2"/>
</dbReference>
<dbReference type="InterPro" id="IPR036770">
    <property type="entry name" value="Ankyrin_rpt-contain_sf"/>
</dbReference>
<keyword evidence="1" id="KW-0677">Repeat</keyword>
<dbReference type="SMART" id="SM00248">
    <property type="entry name" value="ANK"/>
    <property type="match status" value="3"/>
</dbReference>
<name>A0AAI8VHG0_9PEZI</name>
<evidence type="ECO:0000256" key="4">
    <source>
        <dbReference type="SAM" id="MobiDB-lite"/>
    </source>
</evidence>
<dbReference type="AlphaFoldDB" id="A0AAI8VHG0"/>
<sequence length="155" mass="17087">MVNGHRDAIKSLLRQHHYWPDQNDVSVQLEYGPELKAVTAQTPVHWALTNGHQNLARLLNISNNCDSEAKDNHGQTPLSLAARYGHVDVVKQLLEKGADYEAKDSNDGRTPLSWAAMYGHVDVVKQLDKGGECKTRDKGGQTPLYRSLQTGAGTS</sequence>
<evidence type="ECO:0000256" key="3">
    <source>
        <dbReference type="PROSITE-ProRule" id="PRU00023"/>
    </source>
</evidence>